<keyword evidence="1" id="KW-1133">Transmembrane helix</keyword>
<reference evidence="2" key="1">
    <citation type="journal article" date="2021" name="Proc. Natl. Acad. Sci. U.S.A.">
        <title>A Catalog of Tens of Thousands of Viruses from Human Metagenomes Reveals Hidden Associations with Chronic Diseases.</title>
        <authorList>
            <person name="Tisza M.J."/>
            <person name="Buck C.B."/>
        </authorList>
    </citation>
    <scope>NUCLEOTIDE SEQUENCE</scope>
    <source>
        <strain evidence="2">Ct9pU4</strain>
    </source>
</reference>
<proteinExistence type="predicted"/>
<accession>A0A8S5RBL0</accession>
<keyword evidence="1" id="KW-0472">Membrane</keyword>
<dbReference type="EMBL" id="BK059087">
    <property type="protein sequence ID" value="DAE28457.1"/>
    <property type="molecule type" value="Genomic_DNA"/>
</dbReference>
<protein>
    <submittedName>
        <fullName evidence="2">Uncharacterized protein</fullName>
    </submittedName>
</protein>
<evidence type="ECO:0000313" key="2">
    <source>
        <dbReference type="EMBL" id="DAE28457.1"/>
    </source>
</evidence>
<organism evidence="2">
    <name type="scientific">virus sp. ct9pU4</name>
    <dbReference type="NCBI Taxonomy" id="2828248"/>
    <lineage>
        <taxon>Viruses</taxon>
    </lineage>
</organism>
<evidence type="ECO:0000256" key="1">
    <source>
        <dbReference type="SAM" id="Phobius"/>
    </source>
</evidence>
<sequence>MRSILQLIICYFCTIIELPNFIYQVISLIRD</sequence>
<name>A0A8S5RBL0_9VIRU</name>
<keyword evidence="1" id="KW-0812">Transmembrane</keyword>
<feature type="transmembrane region" description="Helical" evidence="1">
    <location>
        <begin position="7"/>
        <end position="26"/>
    </location>
</feature>